<feature type="region of interest" description="Disordered" evidence="1">
    <location>
        <begin position="330"/>
        <end position="369"/>
    </location>
</feature>
<sequence length="785" mass="86040">MPPRRRSQKESAEGNPVELQEEENISSPVENPKPVPGTESAKRANNSQNSKPKSKKIKADVTSVGINKAESASEKAVAPRKRAAKVVEPRDLLPERSKRALDPAGPDRPRAKRSSEEVAAAKRKEQDVREKLVAIEKAKIVALAELEEAQKEADEEEELTRVAKWEDIQGDAEVHPDGDEPDDGNRKPKNKRVKKLGKGGTRGAVDAEREKLATSKDDNSKKRDRSNTMAALQPASTKRSKPEVPLGIVPNWRTKAGIITTRGTNEDINTVSEDTIGGLKDEDAAAERPFFEESTGGPERFLNKVRQNERIYQLTSTFKLVQILDPSDSSSDVEALETTLPKKEATKSKAYQRTTVTPTPTSSTAGPSTKQLAALKITANLRPIKSIKSEASSPAAASPSAEMPHFARPGWKTAFLPTAYAKLGSSTNPFQAFTKGPHVVKDLQVLVDLVYGDSGHKLVWPEEMATRAIDRLNEMRSKFGARAIKIVDKWFETPGTPYYLKPAEIGKYARWAVRQDGPAIFAFPTPEDCTVSTNHPNYMAAQGIFESKFVLDVMSAFRDSVENAVGDRERPIGALALTGAALERAFGLWDTGYRKTEDVKQFSSEHSGKAVGEYVFTLGLLSDRRWSSIMEKVFPPTEDEPISAGPSSLAENRRNLNKPEQVAATTSGKVRRQHVEVQDAAATFNLPTPEACPTYSFAAADMTKHDPNDDLSHVDVDPPSPYASIMLIRHLRDLANCKFQPRPYLVVVCPPFSAQSDASCSPRARTWLRRPVLLAALAGAAAVLT</sequence>
<name>A0A167W5I3_9AGAM</name>
<protein>
    <submittedName>
        <fullName evidence="2">Uncharacterized protein</fullName>
    </submittedName>
</protein>
<evidence type="ECO:0000313" key="2">
    <source>
        <dbReference type="EMBL" id="KZP05717.1"/>
    </source>
</evidence>
<accession>A0A167W5I3</accession>
<gene>
    <name evidence="2" type="ORF">FIBSPDRAFT_1004000</name>
</gene>
<organism evidence="2 3">
    <name type="scientific">Athelia psychrophila</name>
    <dbReference type="NCBI Taxonomy" id="1759441"/>
    <lineage>
        <taxon>Eukaryota</taxon>
        <taxon>Fungi</taxon>
        <taxon>Dikarya</taxon>
        <taxon>Basidiomycota</taxon>
        <taxon>Agaricomycotina</taxon>
        <taxon>Agaricomycetes</taxon>
        <taxon>Agaricomycetidae</taxon>
        <taxon>Atheliales</taxon>
        <taxon>Atheliaceae</taxon>
        <taxon>Athelia</taxon>
    </lineage>
</organism>
<evidence type="ECO:0000313" key="3">
    <source>
        <dbReference type="Proteomes" id="UP000076532"/>
    </source>
</evidence>
<feature type="compositionally biased region" description="Basic and acidic residues" evidence="1">
    <location>
        <begin position="85"/>
        <end position="127"/>
    </location>
</feature>
<dbReference type="OrthoDB" id="3190308at2759"/>
<keyword evidence="3" id="KW-1185">Reference proteome</keyword>
<feature type="compositionally biased region" description="Basic residues" evidence="1">
    <location>
        <begin position="187"/>
        <end position="197"/>
    </location>
</feature>
<feature type="region of interest" description="Disordered" evidence="1">
    <location>
        <begin position="147"/>
        <end position="248"/>
    </location>
</feature>
<feature type="compositionally biased region" description="Low complexity" evidence="1">
    <location>
        <begin position="354"/>
        <end position="369"/>
    </location>
</feature>
<feature type="compositionally biased region" description="Basic and acidic residues" evidence="1">
    <location>
        <begin position="159"/>
        <end position="186"/>
    </location>
</feature>
<feature type="region of interest" description="Disordered" evidence="1">
    <location>
        <begin position="636"/>
        <end position="671"/>
    </location>
</feature>
<reference evidence="2 3" key="1">
    <citation type="journal article" date="2016" name="Mol. Biol. Evol.">
        <title>Comparative Genomics of Early-Diverging Mushroom-Forming Fungi Provides Insights into the Origins of Lignocellulose Decay Capabilities.</title>
        <authorList>
            <person name="Nagy L.G."/>
            <person name="Riley R."/>
            <person name="Tritt A."/>
            <person name="Adam C."/>
            <person name="Daum C."/>
            <person name="Floudas D."/>
            <person name="Sun H."/>
            <person name="Yadav J.S."/>
            <person name="Pangilinan J."/>
            <person name="Larsson K.H."/>
            <person name="Matsuura K."/>
            <person name="Barry K."/>
            <person name="Labutti K."/>
            <person name="Kuo R."/>
            <person name="Ohm R.A."/>
            <person name="Bhattacharya S.S."/>
            <person name="Shirouzu T."/>
            <person name="Yoshinaga Y."/>
            <person name="Martin F.M."/>
            <person name="Grigoriev I.V."/>
            <person name="Hibbett D.S."/>
        </authorList>
    </citation>
    <scope>NUCLEOTIDE SEQUENCE [LARGE SCALE GENOMIC DNA]</scope>
    <source>
        <strain evidence="2 3">CBS 109695</strain>
    </source>
</reference>
<evidence type="ECO:0000256" key="1">
    <source>
        <dbReference type="SAM" id="MobiDB-lite"/>
    </source>
</evidence>
<feature type="compositionally biased region" description="Polar residues" evidence="1">
    <location>
        <begin position="227"/>
        <end position="237"/>
    </location>
</feature>
<feature type="compositionally biased region" description="Basic and acidic residues" evidence="1">
    <location>
        <begin position="205"/>
        <end position="221"/>
    </location>
</feature>
<dbReference type="AlphaFoldDB" id="A0A167W5I3"/>
<feature type="region of interest" description="Disordered" evidence="1">
    <location>
        <begin position="1"/>
        <end position="127"/>
    </location>
</feature>
<dbReference type="Proteomes" id="UP000076532">
    <property type="component" value="Unassembled WGS sequence"/>
</dbReference>
<proteinExistence type="predicted"/>
<dbReference type="EMBL" id="KV417822">
    <property type="protein sequence ID" value="KZP05717.1"/>
    <property type="molecule type" value="Genomic_DNA"/>
</dbReference>